<evidence type="ECO:0000313" key="1">
    <source>
        <dbReference type="EMBL" id="SEW42780.1"/>
    </source>
</evidence>
<name>A0A1I0RNF9_9RHOB</name>
<gene>
    <name evidence="1" type="ORF">SAMN04488515_3000</name>
</gene>
<dbReference type="OrthoDB" id="7849448at2"/>
<organism evidence="1 2">
    <name type="scientific">Cognatiyoonia koreensis</name>
    <dbReference type="NCBI Taxonomy" id="364200"/>
    <lineage>
        <taxon>Bacteria</taxon>
        <taxon>Pseudomonadati</taxon>
        <taxon>Pseudomonadota</taxon>
        <taxon>Alphaproteobacteria</taxon>
        <taxon>Rhodobacterales</taxon>
        <taxon>Paracoccaceae</taxon>
        <taxon>Cognatiyoonia</taxon>
    </lineage>
</organism>
<reference evidence="1 2" key="1">
    <citation type="submission" date="2016-10" db="EMBL/GenBank/DDBJ databases">
        <authorList>
            <person name="de Groot N.N."/>
        </authorList>
    </citation>
    <scope>NUCLEOTIDE SEQUENCE [LARGE SCALE GENOMIC DNA]</scope>
    <source>
        <strain evidence="1 2">DSM 17925</strain>
    </source>
</reference>
<evidence type="ECO:0000313" key="2">
    <source>
        <dbReference type="Proteomes" id="UP000199167"/>
    </source>
</evidence>
<dbReference type="EMBL" id="FOIZ01000002">
    <property type="protein sequence ID" value="SEW42780.1"/>
    <property type="molecule type" value="Genomic_DNA"/>
</dbReference>
<dbReference type="AlphaFoldDB" id="A0A1I0RNF9"/>
<keyword evidence="2" id="KW-1185">Reference proteome</keyword>
<dbReference type="Proteomes" id="UP000199167">
    <property type="component" value="Unassembled WGS sequence"/>
</dbReference>
<sequence length="220" mass="25165">MTQVVEAMSGQNDPPDGVKVAFQTVEASLRAENWFFETVRAELEKTAPLCEFPTIMGSNGHDYLLHFTQFLFFLKALDCTDADAIAHYIETHNARIESLLKDPNFAKSKNEFRKAIFRPERKAKVLDTVRTLSAPVFAIYEFAHLLIDEMSPKTTEKLIEDLRFGGLLSRRTDNRMSADQKRILISSTGFLENTYSMSLLMQRRMVALTLSEDEFRRAKA</sequence>
<accession>A0A1I0RNF9</accession>
<dbReference type="RefSeq" id="WP_089996456.1">
    <property type="nucleotide sequence ID" value="NZ_FOIZ01000002.1"/>
</dbReference>
<proteinExistence type="predicted"/>
<protein>
    <submittedName>
        <fullName evidence="1">Uncharacterized protein</fullName>
    </submittedName>
</protein>